<evidence type="ECO:0000256" key="3">
    <source>
        <dbReference type="ARBA" id="ARBA00008793"/>
    </source>
</evidence>
<proteinExistence type="inferred from homology"/>
<sequence length="503" mass="54717">MVEPMVVDILNDVEQNENVQPAAGAIVQNANLDLDLIVSSYTGYARYQRLIYIADHCPPLRVQALTMTLNYLKSETLDVQAYVECHRKLVASAPAGQAPAQDTQWVEATRKLAQLSLEKLDVELRSSKQSAIKESIRRGQDELAFHFLRMGDLSSALKNYSRTREYCTNHLQELDMCLNVIRISVYSCNWQHAKSHITKAEACSGVEVGRSLGAGGYPGDASALTSAAPSAKPKEREGVQRKLAFVQAASGLVELADSRYRTAARQFLAVQFDFFNCPELLSPANIATYASLCALATFDRQDMRRLVMSSANFRQFLEAEPAVRDVVTSFHQANYAACLAGMERLKPTLLLDLYLGSHVESLFSEIRKRALTQYFSPYVSADLDKMASTFGTSVPALEDELMRLILDKRIAARIDSNKRLLIAKQADLRSAVFESALQACRDWKRRNSAAILHLAVSKANLCVTESNPASGAASAAASAGGAASAGAGAAATAAAGACDDAMQ</sequence>
<dbReference type="SUPFAM" id="SSF46785">
    <property type="entry name" value="Winged helix' DNA-binding domain"/>
    <property type="match status" value="1"/>
</dbReference>
<accession>A0A1I8G4B6</accession>
<dbReference type="InterPro" id="IPR036390">
    <property type="entry name" value="WH_DNA-bd_sf"/>
</dbReference>
<keyword evidence="6" id="KW-0539">Nucleus</keyword>
<reference evidence="8" key="1">
    <citation type="submission" date="2016-11" db="UniProtKB">
        <authorList>
            <consortium name="WormBaseParasite"/>
        </authorList>
    </citation>
    <scope>IDENTIFICATION</scope>
</reference>
<dbReference type="OrthoDB" id="422427at2759"/>
<dbReference type="WBParaSite" id="maker-uti_cns_0000791-snap-gene-1.7-mRNA-1">
    <property type="protein sequence ID" value="maker-uti_cns_0000791-snap-gene-1.7-mRNA-1"/>
    <property type="gene ID" value="maker-uti_cns_0000791-snap-gene-1.7"/>
</dbReference>
<evidence type="ECO:0000256" key="5">
    <source>
        <dbReference type="ARBA" id="ARBA00022790"/>
    </source>
</evidence>
<dbReference type="Pfam" id="PF01399">
    <property type="entry name" value="PCI"/>
    <property type="match status" value="1"/>
</dbReference>
<dbReference type="GO" id="GO:0005737">
    <property type="term" value="C:cytoplasm"/>
    <property type="evidence" value="ECO:0007669"/>
    <property type="project" value="UniProtKB-SubCell"/>
</dbReference>
<comment type="subcellular location">
    <subcellularLocation>
        <location evidence="2">Cytoplasm</location>
    </subcellularLocation>
    <subcellularLocation>
        <location evidence="1">Nucleus</location>
    </subcellularLocation>
</comment>
<dbReference type="Gene3D" id="1.25.40.570">
    <property type="match status" value="1"/>
</dbReference>
<protein>
    <submittedName>
        <fullName evidence="8">PCI domain-containing protein</fullName>
    </submittedName>
</protein>
<evidence type="ECO:0000313" key="7">
    <source>
        <dbReference type="Proteomes" id="UP000095280"/>
    </source>
</evidence>
<dbReference type="AlphaFoldDB" id="A0A1I8G4B6"/>
<evidence type="ECO:0000256" key="1">
    <source>
        <dbReference type="ARBA" id="ARBA00004123"/>
    </source>
</evidence>
<dbReference type="PROSITE" id="PS50250">
    <property type="entry name" value="PCI"/>
    <property type="match status" value="1"/>
</dbReference>
<dbReference type="InterPro" id="IPR045135">
    <property type="entry name" value="Rpn7_N"/>
</dbReference>
<evidence type="ECO:0000256" key="4">
    <source>
        <dbReference type="ARBA" id="ARBA00022490"/>
    </source>
</evidence>
<keyword evidence="4" id="KW-0963">Cytoplasm</keyword>
<evidence type="ECO:0000256" key="6">
    <source>
        <dbReference type="ARBA" id="ARBA00023242"/>
    </source>
</evidence>
<comment type="similarity">
    <text evidence="3">Belongs to the CSN1 family.</text>
</comment>
<name>A0A1I8G4B6_9PLAT</name>
<dbReference type="InterPro" id="IPR000717">
    <property type="entry name" value="PCI_dom"/>
</dbReference>
<organism evidence="7 8">
    <name type="scientific">Macrostomum lignano</name>
    <dbReference type="NCBI Taxonomy" id="282301"/>
    <lineage>
        <taxon>Eukaryota</taxon>
        <taxon>Metazoa</taxon>
        <taxon>Spiralia</taxon>
        <taxon>Lophotrochozoa</taxon>
        <taxon>Platyhelminthes</taxon>
        <taxon>Rhabditophora</taxon>
        <taxon>Macrostomorpha</taxon>
        <taxon>Macrostomida</taxon>
        <taxon>Macrostomidae</taxon>
        <taxon>Macrostomum</taxon>
    </lineage>
</organism>
<dbReference type="InterPro" id="IPR019585">
    <property type="entry name" value="Rpn7/CSN1"/>
</dbReference>
<keyword evidence="7" id="KW-1185">Reference proteome</keyword>
<evidence type="ECO:0000256" key="2">
    <source>
        <dbReference type="ARBA" id="ARBA00004496"/>
    </source>
</evidence>
<dbReference type="Pfam" id="PF10602">
    <property type="entry name" value="RPN7"/>
    <property type="match status" value="1"/>
</dbReference>
<dbReference type="STRING" id="282301.A0A1I8G4B6"/>
<dbReference type="SMART" id="SM00088">
    <property type="entry name" value="PINT"/>
    <property type="match status" value="1"/>
</dbReference>
<dbReference type="PANTHER" id="PTHR14145:SF2">
    <property type="entry name" value="COP9 SIGNALOSOME COMPLEX SUBUNIT 1"/>
    <property type="match status" value="1"/>
</dbReference>
<dbReference type="PANTHER" id="PTHR14145">
    <property type="entry name" value="26S PROTESOME SUBUNIT 6"/>
    <property type="match status" value="1"/>
</dbReference>
<dbReference type="GO" id="GO:0008180">
    <property type="term" value="C:COP9 signalosome"/>
    <property type="evidence" value="ECO:0007669"/>
    <property type="project" value="UniProtKB-KW"/>
</dbReference>
<dbReference type="Proteomes" id="UP000095280">
    <property type="component" value="Unplaced"/>
</dbReference>
<evidence type="ECO:0000313" key="8">
    <source>
        <dbReference type="WBParaSite" id="maker-uti_cns_0000791-snap-gene-1.7-mRNA-1"/>
    </source>
</evidence>
<keyword evidence="5" id="KW-0736">Signalosome</keyword>